<keyword evidence="3" id="KW-1185">Reference proteome</keyword>
<dbReference type="InterPro" id="IPR000253">
    <property type="entry name" value="FHA_dom"/>
</dbReference>
<organism evidence="2 3">
    <name type="scientific">Saccharomyces pastorianus</name>
    <name type="common">Lager yeast</name>
    <name type="synonym">Saccharomyces cerevisiae x Saccharomyces eubayanus</name>
    <dbReference type="NCBI Taxonomy" id="27292"/>
    <lineage>
        <taxon>Eukaryota</taxon>
        <taxon>Fungi</taxon>
        <taxon>Dikarya</taxon>
        <taxon>Ascomycota</taxon>
        <taxon>Saccharomycotina</taxon>
        <taxon>Saccharomycetes</taxon>
        <taxon>Saccharomycetales</taxon>
        <taxon>Saccharomycetaceae</taxon>
        <taxon>Saccharomyces</taxon>
    </lineage>
</organism>
<dbReference type="EMBL" id="CP048993">
    <property type="protein sequence ID" value="QID80994.1"/>
    <property type="molecule type" value="Genomic_DNA"/>
</dbReference>
<dbReference type="SUPFAM" id="SSF49879">
    <property type="entry name" value="SMAD/FHA domain"/>
    <property type="match status" value="1"/>
</dbReference>
<reference evidence="2 3" key="1">
    <citation type="journal article" date="2019" name="BMC Genomics">
        <title>Chromosome level assembly and comparative genome analysis confirm lager-brewing yeasts originated from a single hybridization.</title>
        <authorList>
            <person name="Salazar A.N."/>
            <person name="Gorter de Vries A.R."/>
            <person name="van den Broek M."/>
            <person name="Brouwers N."/>
            <person name="de la Torre Cortes P."/>
            <person name="Kuijpers N.G.A."/>
            <person name="Daran J.G."/>
            <person name="Abeel T."/>
        </authorList>
    </citation>
    <scope>NUCLEOTIDE SEQUENCE [LARGE SCALE GENOMIC DNA]</scope>
    <source>
        <strain evidence="2 3">CBS 1483</strain>
    </source>
</reference>
<feature type="domain" description="FHA" evidence="1">
    <location>
        <begin position="104"/>
        <end position="172"/>
    </location>
</feature>
<dbReference type="SMR" id="A0A6C1DXN1"/>
<dbReference type="CDD" id="cd22681">
    <property type="entry name" value="FHA_PML1-like"/>
    <property type="match status" value="1"/>
</dbReference>
<dbReference type="FunFam" id="2.60.200.20:FF:000073">
    <property type="entry name" value="Pre-mRNA leakage protein 1"/>
    <property type="match status" value="1"/>
</dbReference>
<dbReference type="SMART" id="SM00240">
    <property type="entry name" value="FHA"/>
    <property type="match status" value="1"/>
</dbReference>
<accession>A0A6C1DXN1</accession>
<evidence type="ECO:0000313" key="2">
    <source>
        <dbReference type="EMBL" id="QID80994.1"/>
    </source>
</evidence>
<dbReference type="Proteomes" id="UP000501346">
    <property type="component" value="Chromosome ScXII"/>
</dbReference>
<gene>
    <name evidence="2" type="primary">PML1_1</name>
    <name evidence="2" type="ORF">GRS66_003351</name>
</gene>
<sequence>MFHRRKRPYNTRNYGHDDKKFKSQYIDIMPDFSPSGLLELESNNKEGIALKHVEPQDAISPDNYMDMLGLEARDRTMYELVIYRKNDKDKGPWKRYDLNGRSCYLVGRELGHSLDTDLDDRTEIVVADIGIPEETSSKQHCVIQFRNVRGILKCYVMDLDSSNGTCLNNVVIPGARYIELRSGDVLTLSEFEEDNDYELIFMNV</sequence>
<dbReference type="PROSITE" id="PS50006">
    <property type="entry name" value="FHA_DOMAIN"/>
    <property type="match status" value="1"/>
</dbReference>
<protein>
    <submittedName>
        <fullName evidence="2">Pre-mRNA leakage protein 1</fullName>
    </submittedName>
</protein>
<dbReference type="InterPro" id="IPR008984">
    <property type="entry name" value="SMAD_FHA_dom_sf"/>
</dbReference>
<dbReference type="Gene3D" id="2.60.200.20">
    <property type="match status" value="1"/>
</dbReference>
<evidence type="ECO:0000259" key="1">
    <source>
        <dbReference type="PROSITE" id="PS50006"/>
    </source>
</evidence>
<evidence type="ECO:0000313" key="3">
    <source>
        <dbReference type="Proteomes" id="UP000501346"/>
    </source>
</evidence>
<dbReference type="Pfam" id="PF00498">
    <property type="entry name" value="FHA"/>
    <property type="match status" value="1"/>
</dbReference>
<dbReference type="PANTHER" id="PTHR23308">
    <property type="entry name" value="NUCLEAR INHIBITOR OF PROTEIN PHOSPHATASE-1"/>
    <property type="match status" value="1"/>
</dbReference>
<dbReference type="OrthoDB" id="444265at2759"/>
<name>A0A6C1DXN1_SACPS</name>
<dbReference type="InterPro" id="IPR050923">
    <property type="entry name" value="Cell_Proc_Reg/RNA_Proc"/>
</dbReference>
<proteinExistence type="predicted"/>
<dbReference type="AlphaFoldDB" id="A0A6C1DXN1"/>